<dbReference type="FunFam" id="2.60.260.20:FF:000009">
    <property type="entry name" value="Putative Mitochondrial DnaJ chaperone"/>
    <property type="match status" value="1"/>
</dbReference>
<dbReference type="GO" id="GO:0043130">
    <property type="term" value="F:ubiquitin binding"/>
    <property type="evidence" value="ECO:0007669"/>
    <property type="project" value="InterPro"/>
</dbReference>
<dbReference type="InterPro" id="IPR008971">
    <property type="entry name" value="HSP40/DnaJ_pept-bd"/>
</dbReference>
<feature type="coiled-coil region" evidence="13">
    <location>
        <begin position="163"/>
        <end position="232"/>
    </location>
</feature>
<dbReference type="CDD" id="cd06257">
    <property type="entry name" value="DnaJ"/>
    <property type="match status" value="1"/>
</dbReference>
<reference evidence="18 19" key="1">
    <citation type="journal article" date="2020" name="Mol. Plant">
        <title>The Chromosome-Based Rubber Tree Genome Provides New Insights into Spurge Genome Evolution and Rubber Biosynthesis.</title>
        <authorList>
            <person name="Liu J."/>
            <person name="Shi C."/>
            <person name="Shi C.C."/>
            <person name="Li W."/>
            <person name="Zhang Q.J."/>
            <person name="Zhang Y."/>
            <person name="Li K."/>
            <person name="Lu H.F."/>
            <person name="Shi C."/>
            <person name="Zhu S.T."/>
            <person name="Xiao Z.Y."/>
            <person name="Nan H."/>
            <person name="Yue Y."/>
            <person name="Zhu X.G."/>
            <person name="Wu Y."/>
            <person name="Hong X.N."/>
            <person name="Fan G.Y."/>
            <person name="Tong Y."/>
            <person name="Zhang D."/>
            <person name="Mao C.L."/>
            <person name="Liu Y.L."/>
            <person name="Hao S.J."/>
            <person name="Liu W.Q."/>
            <person name="Lv M.Q."/>
            <person name="Zhang H.B."/>
            <person name="Liu Y."/>
            <person name="Hu-Tang G.R."/>
            <person name="Wang J.P."/>
            <person name="Wang J.H."/>
            <person name="Sun Y.H."/>
            <person name="Ni S.B."/>
            <person name="Chen W.B."/>
            <person name="Zhang X.C."/>
            <person name="Jiao Y.N."/>
            <person name="Eichler E.E."/>
            <person name="Li G.H."/>
            <person name="Liu X."/>
            <person name="Gao L.Z."/>
        </authorList>
    </citation>
    <scope>NUCLEOTIDE SEQUENCE [LARGE SCALE GENOMIC DNA]</scope>
    <source>
        <strain evidence="19">cv. GT1</strain>
        <tissue evidence="18">Leaf</tissue>
    </source>
</reference>
<dbReference type="InterPro" id="IPR001305">
    <property type="entry name" value="HSP_DnaJ_Cys-rich_dom"/>
</dbReference>
<evidence type="ECO:0000256" key="8">
    <source>
        <dbReference type="ARBA" id="ARBA00022946"/>
    </source>
</evidence>
<dbReference type="PROSITE" id="PS51140">
    <property type="entry name" value="CUE"/>
    <property type="match status" value="1"/>
</dbReference>
<feature type="zinc finger region" description="CR-type" evidence="12">
    <location>
        <begin position="382"/>
        <end position="464"/>
    </location>
</feature>
<evidence type="ECO:0000256" key="11">
    <source>
        <dbReference type="ARBA" id="ARBA00062980"/>
    </source>
</evidence>
<dbReference type="PANTHER" id="PTHR43096:SF22">
    <property type="entry name" value="MOLECULAR CHAPERONE HSP40_DNAJ FAMILY PROTEIN"/>
    <property type="match status" value="1"/>
</dbReference>
<evidence type="ECO:0000256" key="10">
    <source>
        <dbReference type="ARBA" id="ARBA00061004"/>
    </source>
</evidence>
<keyword evidence="5" id="KW-0677">Repeat</keyword>
<keyword evidence="3" id="KW-0934">Plastid</keyword>
<dbReference type="Gene3D" id="2.10.230.10">
    <property type="entry name" value="Heat shock protein DnaJ, cysteine-rich domain"/>
    <property type="match status" value="1"/>
</dbReference>
<evidence type="ECO:0000313" key="19">
    <source>
        <dbReference type="Proteomes" id="UP000467840"/>
    </source>
</evidence>
<evidence type="ECO:0000259" key="16">
    <source>
        <dbReference type="PROSITE" id="PS51140"/>
    </source>
</evidence>
<dbReference type="PROSITE" id="PS50076">
    <property type="entry name" value="DNAJ_2"/>
    <property type="match status" value="1"/>
</dbReference>
<evidence type="ECO:0000256" key="14">
    <source>
        <dbReference type="SAM" id="MobiDB-lite"/>
    </source>
</evidence>
<dbReference type="Gene3D" id="1.10.287.110">
    <property type="entry name" value="DnaJ domain"/>
    <property type="match status" value="1"/>
</dbReference>
<organism evidence="18 19">
    <name type="scientific">Hevea brasiliensis</name>
    <name type="common">Para rubber tree</name>
    <name type="synonym">Siphonia brasiliensis</name>
    <dbReference type="NCBI Taxonomy" id="3981"/>
    <lineage>
        <taxon>Eukaryota</taxon>
        <taxon>Viridiplantae</taxon>
        <taxon>Streptophyta</taxon>
        <taxon>Embryophyta</taxon>
        <taxon>Tracheophyta</taxon>
        <taxon>Spermatophyta</taxon>
        <taxon>Magnoliopsida</taxon>
        <taxon>eudicotyledons</taxon>
        <taxon>Gunneridae</taxon>
        <taxon>Pentapetalae</taxon>
        <taxon>rosids</taxon>
        <taxon>fabids</taxon>
        <taxon>Malpighiales</taxon>
        <taxon>Euphorbiaceae</taxon>
        <taxon>Crotonoideae</taxon>
        <taxon>Micrandreae</taxon>
        <taxon>Hevea</taxon>
    </lineage>
</organism>
<dbReference type="GO" id="GO:0009535">
    <property type="term" value="C:chloroplast thylakoid membrane"/>
    <property type="evidence" value="ECO:0007669"/>
    <property type="project" value="TreeGrafter"/>
</dbReference>
<comment type="similarity">
    <text evidence="10">Belongs to the DnaJ family.</text>
</comment>
<dbReference type="AlphaFoldDB" id="A0A6A6KYH1"/>
<dbReference type="InterPro" id="IPR036869">
    <property type="entry name" value="J_dom_sf"/>
</dbReference>
<sequence length="674" mass="73917">MSAIVCGSKRSFLLEDLPSPPVSKRLRCSSSSSSPVRFLPPSPLHHLKALFPHVDSQLLERALFESSNDLDSAINSLNEHHLESAEHNSGSAEEASLNAEQGTLPNDGDAAAFENTSVPSNVPVDGAEWVDLFVREMMSAANVDDARARASRVLEILERSISKHAAEDAAQSLQKENLMLKEHIEVLMRENSILKRAVAIQHERQKEFEDKHRELQQLVSQYQQQLKTLEFRTQASTNRFRPVINASGDYYVTLGVPKSATGKEIKAAYRRLARQYHPDVNKEPGATEKFKEISAAYEVLSDDKKRALYDQYGEAGVKSTVGGASSAYTTNPFDLFETFFGSTMGGFPGMETGFSTRRRSTVTKGEDIRYDITLEFSESIFGSEKEFELSHLETCEICTGTGAKMGSKMRICSTCGGRGQVMRTEQTPFGLFSQVSMCANCGGEGEVISEYCRKCSGEGRIRVRKNIKVKIPPGVSTGSILRVAGEGDAGPRGGPPGDLFVYLDVEEITGIQRDGINLNSSISITYLDAILGVVVKVKTVEGVSELQIPAGTQPGDVLVLAKKGAPKLNKPSIRGDHLFTIKVIIPNRVSFKERELLEELASLSNTTSTRARTRLRTQPASRSAESQVETVAEKGEESGGQNDVWQKLKDFAGSVANGALKWLKDTSEFEIFTR</sequence>
<dbReference type="EMBL" id="JAAGAX010000014">
    <property type="protein sequence ID" value="KAF2293175.1"/>
    <property type="molecule type" value="Genomic_DNA"/>
</dbReference>
<dbReference type="GO" id="GO:0031072">
    <property type="term" value="F:heat shock protein binding"/>
    <property type="evidence" value="ECO:0007669"/>
    <property type="project" value="InterPro"/>
</dbReference>
<dbReference type="CDD" id="cd10747">
    <property type="entry name" value="DnaJ_C"/>
    <property type="match status" value="1"/>
</dbReference>
<keyword evidence="7 12" id="KW-0862">Zinc</keyword>
<dbReference type="SMART" id="SM00271">
    <property type="entry name" value="DnaJ"/>
    <property type="match status" value="1"/>
</dbReference>
<keyword evidence="13" id="KW-0175">Coiled coil</keyword>
<feature type="compositionally biased region" description="Polar residues" evidence="14">
    <location>
        <begin position="618"/>
        <end position="629"/>
    </location>
</feature>
<comment type="subunit">
    <text evidence="11">Interacts with PCNA.</text>
</comment>
<evidence type="ECO:0000256" key="2">
    <source>
        <dbReference type="ARBA" id="ARBA00022528"/>
    </source>
</evidence>
<dbReference type="GO" id="GO:0009408">
    <property type="term" value="P:response to heat"/>
    <property type="evidence" value="ECO:0007669"/>
    <property type="project" value="InterPro"/>
</dbReference>
<dbReference type="NCBIfam" id="TIGR02349">
    <property type="entry name" value="DnaJ_bact"/>
    <property type="match status" value="1"/>
</dbReference>
<keyword evidence="2" id="KW-0150">Chloroplast</keyword>
<dbReference type="FunFam" id="1.10.287.110:FF:000037">
    <property type="entry name" value="Chaperone protein dnaJ A6 chloroplastic"/>
    <property type="match status" value="1"/>
</dbReference>
<evidence type="ECO:0000256" key="4">
    <source>
        <dbReference type="ARBA" id="ARBA00022723"/>
    </source>
</evidence>
<evidence type="ECO:0008006" key="20">
    <source>
        <dbReference type="Google" id="ProtNLM"/>
    </source>
</evidence>
<dbReference type="Gene3D" id="2.60.260.20">
    <property type="entry name" value="Urease metallochaperone UreE, N-terminal domain"/>
    <property type="match status" value="2"/>
</dbReference>
<dbReference type="InterPro" id="IPR001623">
    <property type="entry name" value="DnaJ_domain"/>
</dbReference>
<name>A0A6A6KYH1_HEVBR</name>
<dbReference type="SUPFAM" id="SSF49493">
    <property type="entry name" value="HSP40/DnaJ peptide-binding domain"/>
    <property type="match status" value="2"/>
</dbReference>
<evidence type="ECO:0000256" key="7">
    <source>
        <dbReference type="ARBA" id="ARBA00022833"/>
    </source>
</evidence>
<dbReference type="FunFam" id="2.60.260.20:FF:000005">
    <property type="entry name" value="Chaperone protein dnaJ 1, mitochondrial"/>
    <property type="match status" value="1"/>
</dbReference>
<dbReference type="SUPFAM" id="SSF46565">
    <property type="entry name" value="Chaperone J-domain"/>
    <property type="match status" value="1"/>
</dbReference>
<evidence type="ECO:0000256" key="5">
    <source>
        <dbReference type="ARBA" id="ARBA00022737"/>
    </source>
</evidence>
<keyword evidence="8" id="KW-0809">Transit peptide</keyword>
<dbReference type="PRINTS" id="PR00625">
    <property type="entry name" value="JDOMAIN"/>
</dbReference>
<feature type="domain" description="J" evidence="15">
    <location>
        <begin position="249"/>
        <end position="313"/>
    </location>
</feature>
<protein>
    <recommendedName>
        <fullName evidence="20">J domain-containing protein</fullName>
    </recommendedName>
</protein>
<evidence type="ECO:0000256" key="13">
    <source>
        <dbReference type="SAM" id="Coils"/>
    </source>
</evidence>
<dbReference type="InterPro" id="IPR002939">
    <property type="entry name" value="DnaJ_C"/>
</dbReference>
<dbReference type="Pfam" id="PF01556">
    <property type="entry name" value="DnaJ_C"/>
    <property type="match status" value="1"/>
</dbReference>
<evidence type="ECO:0000256" key="1">
    <source>
        <dbReference type="ARBA" id="ARBA00004229"/>
    </source>
</evidence>
<keyword evidence="19" id="KW-1185">Reference proteome</keyword>
<dbReference type="InterPro" id="IPR012724">
    <property type="entry name" value="DnaJ"/>
</dbReference>
<dbReference type="HAMAP" id="MF_01152">
    <property type="entry name" value="DnaJ"/>
    <property type="match status" value="1"/>
</dbReference>
<dbReference type="FunFam" id="2.10.230.10:FF:000006">
    <property type="entry name" value="Chaperone protein dnaJ A6 chloroplastic"/>
    <property type="match status" value="1"/>
</dbReference>
<accession>A0A6A6KYH1</accession>
<feature type="region of interest" description="Disordered" evidence="14">
    <location>
        <begin position="608"/>
        <end position="641"/>
    </location>
</feature>
<dbReference type="Pfam" id="PF00684">
    <property type="entry name" value="DnaJ_CXXCXGXG"/>
    <property type="match status" value="1"/>
</dbReference>
<dbReference type="Pfam" id="PF02845">
    <property type="entry name" value="CUE"/>
    <property type="match status" value="1"/>
</dbReference>
<comment type="caution">
    <text evidence="18">The sequence shown here is derived from an EMBL/GenBank/DDBJ whole genome shotgun (WGS) entry which is preliminary data.</text>
</comment>
<dbReference type="PROSITE" id="PS51188">
    <property type="entry name" value="ZF_CR"/>
    <property type="match status" value="1"/>
</dbReference>
<comment type="function">
    <text evidence="9">Plays pivotal roles in chloroplast development. Is essential for the regulation of chloroplast development and differentiation.</text>
</comment>
<evidence type="ECO:0000256" key="9">
    <source>
        <dbReference type="ARBA" id="ARBA00057337"/>
    </source>
</evidence>
<keyword evidence="6 12" id="KW-0863">Zinc-finger</keyword>
<evidence type="ECO:0000313" key="18">
    <source>
        <dbReference type="EMBL" id="KAF2293175.1"/>
    </source>
</evidence>
<dbReference type="Pfam" id="PF00226">
    <property type="entry name" value="DnaJ"/>
    <property type="match status" value="1"/>
</dbReference>
<proteinExistence type="inferred from homology"/>
<dbReference type="GO" id="GO:0005524">
    <property type="term" value="F:ATP binding"/>
    <property type="evidence" value="ECO:0007669"/>
    <property type="project" value="InterPro"/>
</dbReference>
<dbReference type="CDD" id="cd10719">
    <property type="entry name" value="DnaJ_zf"/>
    <property type="match status" value="1"/>
</dbReference>
<dbReference type="InterPro" id="IPR036410">
    <property type="entry name" value="HSP_DnaJ_Cys-rich_dom_sf"/>
</dbReference>
<feature type="domain" description="CUE" evidence="16">
    <location>
        <begin position="39"/>
        <end position="84"/>
    </location>
</feature>
<evidence type="ECO:0000259" key="15">
    <source>
        <dbReference type="PROSITE" id="PS50076"/>
    </source>
</evidence>
<dbReference type="GO" id="GO:0042026">
    <property type="term" value="P:protein refolding"/>
    <property type="evidence" value="ECO:0007669"/>
    <property type="project" value="TreeGrafter"/>
</dbReference>
<dbReference type="InterPro" id="IPR009060">
    <property type="entry name" value="UBA-like_sf"/>
</dbReference>
<dbReference type="GO" id="GO:0008270">
    <property type="term" value="F:zinc ion binding"/>
    <property type="evidence" value="ECO:0007669"/>
    <property type="project" value="UniProtKB-KW"/>
</dbReference>
<evidence type="ECO:0000259" key="17">
    <source>
        <dbReference type="PROSITE" id="PS51188"/>
    </source>
</evidence>
<feature type="region of interest" description="Disordered" evidence="14">
    <location>
        <begin position="83"/>
        <end position="107"/>
    </location>
</feature>
<dbReference type="GO" id="GO:0051082">
    <property type="term" value="F:unfolded protein binding"/>
    <property type="evidence" value="ECO:0007669"/>
    <property type="project" value="InterPro"/>
</dbReference>
<evidence type="ECO:0000256" key="3">
    <source>
        <dbReference type="ARBA" id="ARBA00022640"/>
    </source>
</evidence>
<dbReference type="SUPFAM" id="SSF46934">
    <property type="entry name" value="UBA-like"/>
    <property type="match status" value="1"/>
</dbReference>
<dbReference type="NCBIfam" id="NF008035">
    <property type="entry name" value="PRK10767.1"/>
    <property type="match status" value="1"/>
</dbReference>
<evidence type="ECO:0000256" key="12">
    <source>
        <dbReference type="PROSITE-ProRule" id="PRU00546"/>
    </source>
</evidence>
<dbReference type="SUPFAM" id="SSF57938">
    <property type="entry name" value="DnaJ/Hsp40 cysteine-rich domain"/>
    <property type="match status" value="1"/>
</dbReference>
<comment type="subcellular location">
    <subcellularLocation>
        <location evidence="1">Plastid</location>
        <location evidence="1">Chloroplast</location>
    </subcellularLocation>
</comment>
<keyword evidence="4 12" id="KW-0479">Metal-binding</keyword>
<dbReference type="PROSITE" id="PS00636">
    <property type="entry name" value="DNAJ_1"/>
    <property type="match status" value="1"/>
</dbReference>
<dbReference type="Proteomes" id="UP000467840">
    <property type="component" value="Chromosome 13"/>
</dbReference>
<gene>
    <name evidence="18" type="ORF">GH714_038753</name>
</gene>
<dbReference type="CDD" id="cd14279">
    <property type="entry name" value="CUE"/>
    <property type="match status" value="1"/>
</dbReference>
<dbReference type="PANTHER" id="PTHR43096">
    <property type="entry name" value="DNAJ HOMOLOG 1, MITOCHONDRIAL-RELATED"/>
    <property type="match status" value="1"/>
</dbReference>
<dbReference type="InterPro" id="IPR018253">
    <property type="entry name" value="DnaJ_domain_CS"/>
</dbReference>
<dbReference type="InterPro" id="IPR003892">
    <property type="entry name" value="CUE"/>
</dbReference>
<feature type="domain" description="CR-type" evidence="17">
    <location>
        <begin position="382"/>
        <end position="464"/>
    </location>
</feature>
<evidence type="ECO:0000256" key="6">
    <source>
        <dbReference type="ARBA" id="ARBA00022771"/>
    </source>
</evidence>